<organism evidence="2">
    <name type="scientific">Caenorhabditis remanei</name>
    <name type="common">Caenorhabditis vulgaris</name>
    <dbReference type="NCBI Taxonomy" id="31234"/>
    <lineage>
        <taxon>Eukaryota</taxon>
        <taxon>Metazoa</taxon>
        <taxon>Ecdysozoa</taxon>
        <taxon>Nematoda</taxon>
        <taxon>Chromadorea</taxon>
        <taxon>Rhabditida</taxon>
        <taxon>Rhabditina</taxon>
        <taxon>Rhabditomorpha</taxon>
        <taxon>Rhabditoidea</taxon>
        <taxon>Rhabditidae</taxon>
        <taxon>Peloderinae</taxon>
        <taxon>Caenorhabditis</taxon>
    </lineage>
</organism>
<dbReference type="EMBL" id="DS268411">
    <property type="protein sequence ID" value="EFP03213.1"/>
    <property type="molecule type" value="Genomic_DNA"/>
</dbReference>
<gene>
    <name evidence="1" type="ORF">CRE_28223</name>
</gene>
<protein>
    <submittedName>
        <fullName evidence="1">Uncharacterized protein</fullName>
    </submittedName>
</protein>
<dbReference type="InParanoid" id="E3LLL9"/>
<evidence type="ECO:0000313" key="2">
    <source>
        <dbReference type="Proteomes" id="UP000008281"/>
    </source>
</evidence>
<evidence type="ECO:0000313" key="1">
    <source>
        <dbReference type="EMBL" id="EFP03213.1"/>
    </source>
</evidence>
<name>E3LLL9_CAERE</name>
<dbReference type="Proteomes" id="UP000008281">
    <property type="component" value="Unassembled WGS sequence"/>
</dbReference>
<reference evidence="1" key="1">
    <citation type="submission" date="2007-07" db="EMBL/GenBank/DDBJ databases">
        <title>PCAP assembly of the Caenorhabditis remanei genome.</title>
        <authorList>
            <consortium name="The Caenorhabditis remanei Sequencing Consortium"/>
            <person name="Wilson R.K."/>
        </authorList>
    </citation>
    <scope>NUCLEOTIDE SEQUENCE [LARGE SCALE GENOMIC DNA]</scope>
    <source>
        <strain evidence="1">PB4641</strain>
    </source>
</reference>
<dbReference type="eggNOG" id="ENOG502T8SH">
    <property type="taxonomic scope" value="Eukaryota"/>
</dbReference>
<dbReference type="STRING" id="31234.E3LLL9"/>
<accession>E3LLL9</accession>
<sequence>MSTPSRNRATVPQRGTVAAAAAAAAIAVHPPVRCRASTNSYRVVRRRIENRKIRKRMFDAIRRYSQVKWGFCDGKHRFQGRLIFEFQNTKHFHFFEMQNFMEQNERKEFYGFMEEEEGLLDFLKEIERTMEQNFYSRTKTRTLRHFYVLTFVFILCSCPKQYLGLRKSLCMLNN</sequence>
<dbReference type="AlphaFoldDB" id="E3LLL9"/>
<keyword evidence="2" id="KW-1185">Reference proteome</keyword>
<dbReference type="HOGENOM" id="CLU_1541552_0_0_1"/>
<proteinExistence type="predicted"/>